<evidence type="ECO:0000313" key="5">
    <source>
        <dbReference type="Proteomes" id="UP000076632"/>
    </source>
</evidence>
<dbReference type="GeneID" id="28898518"/>
<evidence type="ECO:0000256" key="3">
    <source>
        <dbReference type="RuleBase" id="RU000363"/>
    </source>
</evidence>
<dbReference type="Proteomes" id="UP000076632">
    <property type="component" value="Unassembled WGS sequence"/>
</dbReference>
<dbReference type="PANTHER" id="PTHR24320:SF283">
    <property type="entry name" value="RETINOL DEHYDROGENASE 11"/>
    <property type="match status" value="1"/>
</dbReference>
<name>A0A164ZVQ1_XYLHT</name>
<dbReference type="EMBL" id="KV407465">
    <property type="protein sequence ID" value="KZF19590.1"/>
    <property type="molecule type" value="Genomic_DNA"/>
</dbReference>
<keyword evidence="2" id="KW-0560">Oxidoreductase</keyword>
<dbReference type="Pfam" id="PF00106">
    <property type="entry name" value="adh_short"/>
    <property type="match status" value="1"/>
</dbReference>
<organism evidence="4 5">
    <name type="scientific">Xylona heveae (strain CBS 132557 / TC161)</name>
    <dbReference type="NCBI Taxonomy" id="1328760"/>
    <lineage>
        <taxon>Eukaryota</taxon>
        <taxon>Fungi</taxon>
        <taxon>Dikarya</taxon>
        <taxon>Ascomycota</taxon>
        <taxon>Pezizomycotina</taxon>
        <taxon>Xylonomycetes</taxon>
        <taxon>Xylonales</taxon>
        <taxon>Xylonaceae</taxon>
        <taxon>Xylona</taxon>
    </lineage>
</organism>
<keyword evidence="5" id="KW-1185">Reference proteome</keyword>
<dbReference type="OrthoDB" id="191139at2759"/>
<dbReference type="GO" id="GO:0016491">
    <property type="term" value="F:oxidoreductase activity"/>
    <property type="evidence" value="ECO:0007669"/>
    <property type="project" value="UniProtKB-KW"/>
</dbReference>
<reference evidence="4 5" key="1">
    <citation type="journal article" date="2016" name="Fungal Biol.">
        <title>The genome of Xylona heveae provides a window into fungal endophytism.</title>
        <authorList>
            <person name="Gazis R."/>
            <person name="Kuo A."/>
            <person name="Riley R."/>
            <person name="LaButti K."/>
            <person name="Lipzen A."/>
            <person name="Lin J."/>
            <person name="Amirebrahimi M."/>
            <person name="Hesse C.N."/>
            <person name="Spatafora J.W."/>
            <person name="Henrissat B."/>
            <person name="Hainaut M."/>
            <person name="Grigoriev I.V."/>
            <person name="Hibbett D.S."/>
        </authorList>
    </citation>
    <scope>NUCLEOTIDE SEQUENCE [LARGE SCALE GENOMIC DNA]</scope>
    <source>
        <strain evidence="4 5">TC161</strain>
    </source>
</reference>
<dbReference type="RefSeq" id="XP_018185145.1">
    <property type="nucleotide sequence ID" value="XM_018333381.1"/>
</dbReference>
<dbReference type="AlphaFoldDB" id="A0A164ZVQ1"/>
<dbReference type="PANTHER" id="PTHR24320">
    <property type="entry name" value="RETINOL DEHYDROGENASE"/>
    <property type="match status" value="1"/>
</dbReference>
<accession>A0A164ZVQ1</accession>
<evidence type="ECO:0000256" key="2">
    <source>
        <dbReference type="ARBA" id="ARBA00023002"/>
    </source>
</evidence>
<dbReference type="PRINTS" id="PR00081">
    <property type="entry name" value="GDHRDH"/>
</dbReference>
<protein>
    <submittedName>
        <fullName evidence="4">Short-chain dehydrogenase</fullName>
    </submittedName>
</protein>
<sequence>MQEFKETTTVDEVADAFAEHIKGKTVLITGINKTGLGGEAARAIARKQPSLIILAGRTTSKLREVEEEIRALAPSVKTRLLELDLNSQKHVRQAAAEVNKYPEPIEVLINNAGVMFPPYQLSDDGIESTFAIDHIGHFLFTNLIMPRIVAAGPGARIINISSRGHQFSDVFFDDWNFNDGKSYDKMKAYGQAKTANILFSRSLAQKLKRKGILSFSVHPGKILHTELGRFMSKEMLVAWGIIDKDGNLLETPGMMNKTLAQGAATHLVAGFDPSIVDRSGEYLQDCHIETDDISPYAKSEEGAERLWKLSEKLVGQKFEY</sequence>
<evidence type="ECO:0000313" key="4">
    <source>
        <dbReference type="EMBL" id="KZF19590.1"/>
    </source>
</evidence>
<proteinExistence type="inferred from homology"/>
<dbReference type="Gene3D" id="3.40.50.720">
    <property type="entry name" value="NAD(P)-binding Rossmann-like Domain"/>
    <property type="match status" value="1"/>
</dbReference>
<dbReference type="OMA" id="WATGKEN"/>
<dbReference type="InterPro" id="IPR002347">
    <property type="entry name" value="SDR_fam"/>
</dbReference>
<comment type="similarity">
    <text evidence="1 3">Belongs to the short-chain dehydrogenases/reductases (SDR) family.</text>
</comment>
<dbReference type="InParanoid" id="A0A164ZVQ1"/>
<evidence type="ECO:0000256" key="1">
    <source>
        <dbReference type="ARBA" id="ARBA00006484"/>
    </source>
</evidence>
<gene>
    <name evidence="4" type="ORF">L228DRAFT_250633</name>
</gene>
<dbReference type="STRING" id="1328760.A0A164ZVQ1"/>
<dbReference type="InterPro" id="IPR036291">
    <property type="entry name" value="NAD(P)-bd_dom_sf"/>
</dbReference>
<dbReference type="PRINTS" id="PR00080">
    <property type="entry name" value="SDRFAMILY"/>
</dbReference>
<dbReference type="SUPFAM" id="SSF51735">
    <property type="entry name" value="NAD(P)-binding Rossmann-fold domains"/>
    <property type="match status" value="1"/>
</dbReference>